<organism evidence="1 2">
    <name type="scientific">Gracilibacillus pellucidus</name>
    <dbReference type="NCBI Taxonomy" id="3095368"/>
    <lineage>
        <taxon>Bacteria</taxon>
        <taxon>Bacillati</taxon>
        <taxon>Bacillota</taxon>
        <taxon>Bacilli</taxon>
        <taxon>Bacillales</taxon>
        <taxon>Bacillaceae</taxon>
        <taxon>Gracilibacillus</taxon>
    </lineage>
</organism>
<sequence length="281" mass="31089">MNQLDLREKLSQFFQEDIGRGDITTDLLFSTPYLVGTGEWKVKQAGVFAGQMVLEEVVQFFDKSIELDLFIKDGQQIEIGDVIARVTGPYPLLLTAERVVLNLIQRLSGVATLTNQAIKYLANDQIKITDTRKTTPGLRMLEKYAVRCGGGVNHRFGLDDAVMIKDNHITAVGSITKAINKIRASIGHMTKIEVEIENKQQLQEAIAAGADVIMFDNIPPREITKLVELVPDHIITEASGNITVHNIHLYKNTMVNMISLGYLTHSAQALDISFNITGGAK</sequence>
<name>A0ACC6M6N3_9BACI</name>
<protein>
    <submittedName>
        <fullName evidence="1">Carboxylating nicotinate-nucleotide diphosphorylase</fullName>
        <ecNumber evidence="1">2.4.2.19</ecNumber>
    </submittedName>
</protein>
<dbReference type="EMBL" id="JAWZSR010000006">
    <property type="protein sequence ID" value="MDX8046546.1"/>
    <property type="molecule type" value="Genomic_DNA"/>
</dbReference>
<evidence type="ECO:0000313" key="2">
    <source>
        <dbReference type="Proteomes" id="UP001277972"/>
    </source>
</evidence>
<keyword evidence="1" id="KW-0328">Glycosyltransferase</keyword>
<proteinExistence type="predicted"/>
<accession>A0ACC6M6N3</accession>
<comment type="caution">
    <text evidence="1">The sequence shown here is derived from an EMBL/GenBank/DDBJ whole genome shotgun (WGS) entry which is preliminary data.</text>
</comment>
<dbReference type="Proteomes" id="UP001277972">
    <property type="component" value="Unassembled WGS sequence"/>
</dbReference>
<keyword evidence="1" id="KW-0808">Transferase</keyword>
<dbReference type="EC" id="2.4.2.19" evidence="1"/>
<reference evidence="1" key="1">
    <citation type="submission" date="2023-11" db="EMBL/GenBank/DDBJ databases">
        <title>Gracilibacillus pellucida a moderately halophilic bacterium isolated from saline soil in Xinjiang province.</title>
        <authorList>
            <person name="Zhang Z."/>
            <person name="Tan F."/>
            <person name="Wang Y."/>
            <person name="Xia M."/>
        </authorList>
    </citation>
    <scope>NUCLEOTIDE SEQUENCE</scope>
    <source>
        <strain evidence="1">S3-1-1</strain>
    </source>
</reference>
<gene>
    <name evidence="1" type="primary">nadC</name>
    <name evidence="1" type="ORF">SH601_11185</name>
</gene>
<evidence type="ECO:0000313" key="1">
    <source>
        <dbReference type="EMBL" id="MDX8046546.1"/>
    </source>
</evidence>
<keyword evidence="2" id="KW-1185">Reference proteome</keyword>